<dbReference type="Proteomes" id="UP000017836">
    <property type="component" value="Unassembled WGS sequence"/>
</dbReference>
<evidence type="ECO:0000313" key="2">
    <source>
        <dbReference type="Proteomes" id="UP000017836"/>
    </source>
</evidence>
<proteinExistence type="predicted"/>
<gene>
    <name evidence="1" type="ORF">AMTR_s00118p00049530</name>
</gene>
<keyword evidence="2" id="KW-1185">Reference proteome</keyword>
<dbReference type="EMBL" id="KI395787">
    <property type="protein sequence ID" value="ERM97822.1"/>
    <property type="molecule type" value="Genomic_DNA"/>
</dbReference>
<name>W1NQ14_AMBTC</name>
<dbReference type="AlphaFoldDB" id="W1NQ14"/>
<dbReference type="Gramene" id="ERM97822">
    <property type="protein sequence ID" value="ERM97822"/>
    <property type="gene ID" value="AMTR_s00118p00049530"/>
</dbReference>
<reference evidence="2" key="1">
    <citation type="journal article" date="2013" name="Science">
        <title>The Amborella genome and the evolution of flowering plants.</title>
        <authorList>
            <consortium name="Amborella Genome Project"/>
        </authorList>
    </citation>
    <scope>NUCLEOTIDE SEQUENCE [LARGE SCALE GENOMIC DNA]</scope>
</reference>
<accession>W1NQ14</accession>
<sequence>MKAQCPKQGLVYIASQINEKGTKATIDTGGAHNFLPKGEANWLSLRFINETRWVKAVNSELGESGTHALCKIGTKTVGKTLLAMQLTMEGELPQKARMVGKPKRGDPKDVVPQRSPHMREVYHQAILEPREKATTLGHVKMTPSKARNRLQKASDGWQGQTNPICTKATRQRRLTRRYTDGDHTMSMRLSEDRWSTRQMESMREHFGYLRMRTRHGRTTMRASHD</sequence>
<dbReference type="HOGENOM" id="CLU_995143_0_0_1"/>
<organism evidence="1 2">
    <name type="scientific">Amborella trichopoda</name>
    <dbReference type="NCBI Taxonomy" id="13333"/>
    <lineage>
        <taxon>Eukaryota</taxon>
        <taxon>Viridiplantae</taxon>
        <taxon>Streptophyta</taxon>
        <taxon>Embryophyta</taxon>
        <taxon>Tracheophyta</taxon>
        <taxon>Spermatophyta</taxon>
        <taxon>Magnoliopsida</taxon>
        <taxon>Amborellales</taxon>
        <taxon>Amborellaceae</taxon>
        <taxon>Amborella</taxon>
    </lineage>
</organism>
<protein>
    <submittedName>
        <fullName evidence="1">Uncharacterized protein</fullName>
    </submittedName>
</protein>
<evidence type="ECO:0000313" key="1">
    <source>
        <dbReference type="EMBL" id="ERM97822.1"/>
    </source>
</evidence>